<dbReference type="RefSeq" id="WP_120570380.1">
    <property type="nucleotide sequence ID" value="NZ_CP024087.1"/>
</dbReference>
<name>A0A386WK58_9ACTN</name>
<organism evidence="2 3">
    <name type="scientific">Micromonospora tulbaghiae</name>
    <dbReference type="NCBI Taxonomy" id="479978"/>
    <lineage>
        <taxon>Bacteria</taxon>
        <taxon>Bacillati</taxon>
        <taxon>Actinomycetota</taxon>
        <taxon>Actinomycetes</taxon>
        <taxon>Micromonosporales</taxon>
        <taxon>Micromonosporaceae</taxon>
        <taxon>Micromonospora</taxon>
    </lineage>
</organism>
<accession>A0A386WK58</accession>
<protein>
    <submittedName>
        <fullName evidence="2">Uncharacterized protein</fullName>
    </submittedName>
</protein>
<keyword evidence="1" id="KW-1133">Transmembrane helix</keyword>
<proteinExistence type="predicted"/>
<dbReference type="AlphaFoldDB" id="A0A386WK58"/>
<feature type="transmembrane region" description="Helical" evidence="1">
    <location>
        <begin position="48"/>
        <end position="67"/>
    </location>
</feature>
<dbReference type="KEGG" id="mtua:CSH63_12225"/>
<dbReference type="Proteomes" id="UP000267804">
    <property type="component" value="Chromosome"/>
</dbReference>
<keyword evidence="1" id="KW-0472">Membrane</keyword>
<gene>
    <name evidence="2" type="ORF">CSH63_12225</name>
</gene>
<evidence type="ECO:0000313" key="3">
    <source>
        <dbReference type="Proteomes" id="UP000267804"/>
    </source>
</evidence>
<dbReference type="EMBL" id="CP024087">
    <property type="protein sequence ID" value="AYF28202.1"/>
    <property type="molecule type" value="Genomic_DNA"/>
</dbReference>
<sequence length="70" mass="7451">MNDLDRTAETAAAPTPVTRMRPLLWLVLIVSVAANVTLSAVLDNPWAGSAFGALALACGVTLAMNHYRNR</sequence>
<reference evidence="2 3" key="1">
    <citation type="submission" date="2017-10" db="EMBL/GenBank/DDBJ databases">
        <title>Integration of genomic and chemical information greatly accelerates assignment of the full stereostructure of myelolactone, a potent inhibitor of myeloma from a marine-derived Micromonospora.</title>
        <authorList>
            <person name="Kim M.C."/>
            <person name="Machado H."/>
            <person name="Jensen P.R."/>
            <person name="Fenical W."/>
        </authorList>
    </citation>
    <scope>NUCLEOTIDE SEQUENCE [LARGE SCALE GENOMIC DNA]</scope>
    <source>
        <strain evidence="2 3">CNY-010</strain>
    </source>
</reference>
<feature type="transmembrane region" description="Helical" evidence="1">
    <location>
        <begin position="23"/>
        <end position="42"/>
    </location>
</feature>
<keyword evidence="1" id="KW-0812">Transmembrane</keyword>
<evidence type="ECO:0000313" key="2">
    <source>
        <dbReference type="EMBL" id="AYF28202.1"/>
    </source>
</evidence>
<evidence type="ECO:0000256" key="1">
    <source>
        <dbReference type="SAM" id="Phobius"/>
    </source>
</evidence>